<sequence>MSAIPIIDLFAGPGGLGEGFSSLKDLDGKLIFQICMSVEMEKNAHDTLRLRSFVRKIMKSDGQLPKCYLNYLDNPSAYNFQAMQLEYPDEWAEADKEAVRGTLVEGDDTFVDMAKDKLKARCGDNYNGPLVLIGGPPCQAYSLVGRARRTRNKEALDNDVKQTLYKCYLQFIEELRPTVFVMENVKGILSAQHRHQGVFAHIERDMQDAGYTLHSLVVDEPETPKDFIVKAECYGIPQARHRVILLGVRNDEERGKPCTLQKRKGVSVSDALAGIPKVRSGFTSKGEPDCDWDEYVRRAAKAILATDEGHDLWDVLQPVLSGPLPFSQDASRVEKGVINVYRGWYRGHLKHRTVLANHHARNHMATDLERYLFCSAFAAKHNKPAKLYDFPKSLLPDHDNAKGAAKGEKVIFADRFRVQMPDRCSTTITSHICKDGHYFIHPDCTQCRSLTVREAARLQTFPDDYYFMGNRTAQYQQVGNAVPPLLAQQIAKVVAEYLDPDRDVKGYFD</sequence>
<accession>A0A564VP21</accession>
<evidence type="ECO:0000256" key="3">
    <source>
        <dbReference type="ARBA" id="ARBA00022679"/>
    </source>
</evidence>
<dbReference type="InterPro" id="IPR001525">
    <property type="entry name" value="C5_MeTfrase"/>
</dbReference>
<feature type="active site" evidence="6">
    <location>
        <position position="138"/>
    </location>
</feature>
<evidence type="ECO:0000313" key="7">
    <source>
        <dbReference type="EMBL" id="VUX34346.1"/>
    </source>
</evidence>
<dbReference type="PRINTS" id="PR00105">
    <property type="entry name" value="C5METTRFRASE"/>
</dbReference>
<dbReference type="PANTHER" id="PTHR10629">
    <property type="entry name" value="CYTOSINE-SPECIFIC METHYLTRANSFERASE"/>
    <property type="match status" value="1"/>
</dbReference>
<reference evidence="7 8" key="1">
    <citation type="submission" date="2019-07" db="EMBL/GenBank/DDBJ databases">
        <authorList>
            <person name="Hibberd C M."/>
            <person name="Gehrig L. J."/>
            <person name="Chang H.-W."/>
            <person name="Venkatesh S."/>
        </authorList>
    </citation>
    <scope>NUCLEOTIDE SEQUENCE [LARGE SCALE GENOMIC DNA]</scope>
    <source>
        <strain evidence="7">Bifidobacterium_longum_subsp_infantis_JG_Bg463</strain>
    </source>
</reference>
<evidence type="ECO:0000256" key="5">
    <source>
        <dbReference type="ARBA" id="ARBA00022747"/>
    </source>
</evidence>
<evidence type="ECO:0000313" key="8">
    <source>
        <dbReference type="Proteomes" id="UP000345266"/>
    </source>
</evidence>
<dbReference type="EC" id="2.1.1.37" evidence="1"/>
<dbReference type="GO" id="GO:0003677">
    <property type="term" value="F:DNA binding"/>
    <property type="evidence" value="ECO:0007669"/>
    <property type="project" value="TreeGrafter"/>
</dbReference>
<dbReference type="GO" id="GO:0003886">
    <property type="term" value="F:DNA (cytosine-5-)-methyltransferase activity"/>
    <property type="evidence" value="ECO:0007669"/>
    <property type="project" value="UniProtKB-EC"/>
</dbReference>
<evidence type="ECO:0000256" key="4">
    <source>
        <dbReference type="ARBA" id="ARBA00022691"/>
    </source>
</evidence>
<dbReference type="Gene3D" id="3.90.120.10">
    <property type="entry name" value="DNA Methylase, subunit A, domain 2"/>
    <property type="match status" value="1"/>
</dbReference>
<evidence type="ECO:0000256" key="2">
    <source>
        <dbReference type="ARBA" id="ARBA00022603"/>
    </source>
</evidence>
<gene>
    <name evidence="7" type="primary">dcm</name>
    <name evidence="7" type="ORF">BLJG463_01500</name>
</gene>
<dbReference type="SUPFAM" id="SSF53335">
    <property type="entry name" value="S-adenosyl-L-methionine-dependent methyltransferases"/>
    <property type="match status" value="1"/>
</dbReference>
<evidence type="ECO:0000256" key="1">
    <source>
        <dbReference type="ARBA" id="ARBA00011975"/>
    </source>
</evidence>
<comment type="similarity">
    <text evidence="6">Belongs to the class I-like SAM-binding methyltransferase superfamily. C5-methyltransferase family.</text>
</comment>
<dbReference type="PANTHER" id="PTHR10629:SF52">
    <property type="entry name" value="DNA (CYTOSINE-5)-METHYLTRANSFERASE 1"/>
    <property type="match status" value="1"/>
</dbReference>
<dbReference type="GO" id="GO:0032259">
    <property type="term" value="P:methylation"/>
    <property type="evidence" value="ECO:0007669"/>
    <property type="project" value="UniProtKB-KW"/>
</dbReference>
<proteinExistence type="inferred from homology"/>
<name>A0A564VP21_BIFLI</name>
<dbReference type="GO" id="GO:0044027">
    <property type="term" value="P:negative regulation of gene expression via chromosomal CpG island methylation"/>
    <property type="evidence" value="ECO:0007669"/>
    <property type="project" value="TreeGrafter"/>
</dbReference>
<dbReference type="Pfam" id="PF00145">
    <property type="entry name" value="DNA_methylase"/>
    <property type="match status" value="1"/>
</dbReference>
<dbReference type="Proteomes" id="UP000345266">
    <property type="component" value="Unassembled WGS sequence"/>
</dbReference>
<dbReference type="Gene3D" id="3.40.50.150">
    <property type="entry name" value="Vaccinia Virus protein VP39"/>
    <property type="match status" value="1"/>
</dbReference>
<keyword evidence="5" id="KW-0680">Restriction system</keyword>
<dbReference type="AlphaFoldDB" id="A0A564VP21"/>
<dbReference type="EMBL" id="CABHNT010000033">
    <property type="protein sequence ID" value="VUX34346.1"/>
    <property type="molecule type" value="Genomic_DNA"/>
</dbReference>
<organism evidence="7 8">
    <name type="scientific">Bifidobacterium longum subsp. infantis</name>
    <dbReference type="NCBI Taxonomy" id="1682"/>
    <lineage>
        <taxon>Bacteria</taxon>
        <taxon>Bacillati</taxon>
        <taxon>Actinomycetota</taxon>
        <taxon>Actinomycetes</taxon>
        <taxon>Bifidobacteriales</taxon>
        <taxon>Bifidobacteriaceae</taxon>
        <taxon>Bifidobacterium</taxon>
    </lineage>
</organism>
<keyword evidence="3 6" id="KW-0808">Transferase</keyword>
<keyword evidence="4 6" id="KW-0949">S-adenosyl-L-methionine</keyword>
<evidence type="ECO:0000256" key="6">
    <source>
        <dbReference type="PROSITE-ProRule" id="PRU01016"/>
    </source>
</evidence>
<dbReference type="GO" id="GO:0009307">
    <property type="term" value="P:DNA restriction-modification system"/>
    <property type="evidence" value="ECO:0007669"/>
    <property type="project" value="UniProtKB-KW"/>
</dbReference>
<keyword evidence="2 6" id="KW-0489">Methyltransferase</keyword>
<dbReference type="InterPro" id="IPR031303">
    <property type="entry name" value="C5_meth_CS"/>
</dbReference>
<dbReference type="PROSITE" id="PS51679">
    <property type="entry name" value="SAM_MT_C5"/>
    <property type="match status" value="1"/>
</dbReference>
<dbReference type="InterPro" id="IPR050390">
    <property type="entry name" value="C5-Methyltransferase"/>
</dbReference>
<dbReference type="PROSITE" id="PS00095">
    <property type="entry name" value="C5_MTASE_2"/>
    <property type="match status" value="1"/>
</dbReference>
<dbReference type="InterPro" id="IPR029063">
    <property type="entry name" value="SAM-dependent_MTases_sf"/>
</dbReference>
<protein>
    <recommendedName>
        <fullName evidence="1">DNA (cytosine-5-)-methyltransferase</fullName>
        <ecNumber evidence="1">2.1.1.37</ecNumber>
    </recommendedName>
</protein>
<dbReference type="RefSeq" id="WP_144099205.1">
    <property type="nucleotide sequence ID" value="NZ_CABHND010000023.1"/>
</dbReference>